<feature type="binding site" evidence="6">
    <location>
        <position position="254"/>
    </location>
    <ligand>
        <name>K(+)</name>
        <dbReference type="ChEBI" id="CHEBI:29103"/>
    </ligand>
</feature>
<comment type="similarity">
    <text evidence="1 6 7">Belongs to the TRAFAC class TrmE-Era-EngA-EngB-Septin-like GTPase superfamily. TrmE GTPase family.</text>
</comment>
<dbReference type="CDD" id="cd14858">
    <property type="entry name" value="TrmE_N"/>
    <property type="match status" value="1"/>
</dbReference>
<feature type="binding site" evidence="6">
    <location>
        <position position="251"/>
    </location>
    <ligand>
        <name>K(+)</name>
        <dbReference type="ChEBI" id="CHEBI:29103"/>
    </ligand>
</feature>
<comment type="caution">
    <text evidence="6">Lacks conserved residue(s) required for the propagation of feature annotation.</text>
</comment>
<evidence type="ECO:0000256" key="1">
    <source>
        <dbReference type="ARBA" id="ARBA00011043"/>
    </source>
</evidence>
<dbReference type="InterPro" id="IPR031168">
    <property type="entry name" value="G_TrmE"/>
</dbReference>
<keyword evidence="5 6" id="KW-0342">GTP-binding</keyword>
<dbReference type="InterPro" id="IPR027417">
    <property type="entry name" value="P-loop_NTPase"/>
</dbReference>
<comment type="cofactor">
    <cofactor evidence="6">
        <name>K(+)</name>
        <dbReference type="ChEBI" id="CHEBI:29103"/>
    </cofactor>
    <text evidence="6">Binds 1 potassium ion per subunit.</text>
</comment>
<feature type="binding site" evidence="6">
    <location>
        <position position="230"/>
    </location>
    <ligand>
        <name>K(+)</name>
        <dbReference type="ChEBI" id="CHEBI:29103"/>
    </ligand>
</feature>
<feature type="binding site" evidence="6">
    <location>
        <position position="255"/>
    </location>
    <ligand>
        <name>Mg(2+)</name>
        <dbReference type="ChEBI" id="CHEBI:18420"/>
    </ligand>
</feature>
<feature type="binding site" evidence="6">
    <location>
        <position position="21"/>
    </location>
    <ligand>
        <name>(6S)-5-formyl-5,6,7,8-tetrahydrofolate</name>
        <dbReference type="ChEBI" id="CHEBI:57457"/>
    </ligand>
</feature>
<dbReference type="Pfam" id="PF01926">
    <property type="entry name" value="MMR_HSR1"/>
    <property type="match status" value="1"/>
</dbReference>
<feature type="binding site" evidence="6">
    <location>
        <position position="234"/>
    </location>
    <ligand>
        <name>Mg(2+)</name>
        <dbReference type="ChEBI" id="CHEBI:18420"/>
    </ligand>
</feature>
<evidence type="ECO:0000256" key="5">
    <source>
        <dbReference type="ARBA" id="ARBA00023134"/>
    </source>
</evidence>
<keyword evidence="6" id="KW-0460">Magnesium</keyword>
<dbReference type="PANTHER" id="PTHR42714">
    <property type="entry name" value="TRNA MODIFICATION GTPASE GTPBP3"/>
    <property type="match status" value="1"/>
</dbReference>
<evidence type="ECO:0000313" key="10">
    <source>
        <dbReference type="Proteomes" id="UP000658131"/>
    </source>
</evidence>
<evidence type="ECO:0000256" key="4">
    <source>
        <dbReference type="ARBA" id="ARBA00022958"/>
    </source>
</evidence>
<evidence type="ECO:0000256" key="2">
    <source>
        <dbReference type="ARBA" id="ARBA00022694"/>
    </source>
</evidence>
<feature type="binding site" evidence="6">
    <location>
        <position position="452"/>
    </location>
    <ligand>
        <name>(6S)-5-formyl-5,6,7,8-tetrahydrofolate</name>
        <dbReference type="ChEBI" id="CHEBI:57457"/>
    </ligand>
</feature>
<keyword evidence="4 6" id="KW-0630">Potassium</keyword>
<dbReference type="Pfam" id="PF12631">
    <property type="entry name" value="MnmE_helical"/>
    <property type="match status" value="1"/>
</dbReference>
<evidence type="ECO:0000256" key="3">
    <source>
        <dbReference type="ARBA" id="ARBA00022741"/>
    </source>
</evidence>
<dbReference type="PROSITE" id="PS51709">
    <property type="entry name" value="G_TRME"/>
    <property type="match status" value="1"/>
</dbReference>
<evidence type="ECO:0000313" key="9">
    <source>
        <dbReference type="EMBL" id="MBC8576906.1"/>
    </source>
</evidence>
<comment type="function">
    <text evidence="6">Exhibits a very high intrinsic GTPase hydrolysis rate. Involved in the addition of a carboxymethylaminomethyl (cmnm) group at the wobble position (U34) of certain tRNAs, forming tRNA-cmnm(5)s(2)U34.</text>
</comment>
<dbReference type="Gene3D" id="3.30.1360.120">
    <property type="entry name" value="Probable tRNA modification gtpase trme, domain 1"/>
    <property type="match status" value="1"/>
</dbReference>
<comment type="caution">
    <text evidence="9">The sequence shown here is derived from an EMBL/GenBank/DDBJ whole genome shotgun (WGS) entry which is preliminary data.</text>
</comment>
<dbReference type="Gene3D" id="1.20.120.430">
    <property type="entry name" value="tRNA modification GTPase MnmE domain 2"/>
    <property type="match status" value="1"/>
</dbReference>
<dbReference type="NCBIfam" id="TIGR00450">
    <property type="entry name" value="mnmE_trmE_thdF"/>
    <property type="match status" value="1"/>
</dbReference>
<dbReference type="NCBIfam" id="TIGR00231">
    <property type="entry name" value="small_GTP"/>
    <property type="match status" value="1"/>
</dbReference>
<feature type="binding site" evidence="6">
    <location>
        <begin position="230"/>
        <end position="235"/>
    </location>
    <ligand>
        <name>GTP</name>
        <dbReference type="ChEBI" id="CHEBI:37565"/>
    </ligand>
</feature>
<keyword evidence="6" id="KW-0479">Metal-binding</keyword>
<protein>
    <recommendedName>
        <fullName evidence="6">tRNA modification GTPase MnmE</fullName>
        <ecNumber evidence="6">3.6.-.-</ecNumber>
    </recommendedName>
</protein>
<feature type="binding site" evidence="6">
    <location>
        <begin position="249"/>
        <end position="255"/>
    </location>
    <ligand>
        <name>GTP</name>
        <dbReference type="ChEBI" id="CHEBI:37565"/>
    </ligand>
</feature>
<name>A0ABR7NKH5_9FIRM</name>
<dbReference type="InterPro" id="IPR006073">
    <property type="entry name" value="GTP-bd"/>
</dbReference>
<keyword evidence="3 6" id="KW-0547">Nucleotide-binding</keyword>
<dbReference type="EMBL" id="JACRTB010000017">
    <property type="protein sequence ID" value="MBC8576906.1"/>
    <property type="molecule type" value="Genomic_DNA"/>
</dbReference>
<dbReference type="InterPro" id="IPR004520">
    <property type="entry name" value="GTPase_MnmE"/>
</dbReference>
<dbReference type="Proteomes" id="UP000658131">
    <property type="component" value="Unassembled WGS sequence"/>
</dbReference>
<dbReference type="Pfam" id="PF10396">
    <property type="entry name" value="TrmE_N"/>
    <property type="match status" value="1"/>
</dbReference>
<feature type="binding site" evidence="6">
    <location>
        <position position="123"/>
    </location>
    <ligand>
        <name>(6S)-5-formyl-5,6,7,8-tetrahydrofolate</name>
        <dbReference type="ChEBI" id="CHEBI:57457"/>
    </ligand>
</feature>
<dbReference type="InterPro" id="IPR018948">
    <property type="entry name" value="GTP-bd_TrmE_N"/>
</dbReference>
<dbReference type="HAMAP" id="MF_00379">
    <property type="entry name" value="GTPase_MnmE"/>
    <property type="match status" value="1"/>
</dbReference>
<comment type="subunit">
    <text evidence="6">Homodimer. Heterotetramer of two MnmE and two MnmG subunits.</text>
</comment>
<feature type="binding site" evidence="6">
    <location>
        <position position="84"/>
    </location>
    <ligand>
        <name>(6S)-5-formyl-5,6,7,8-tetrahydrofolate</name>
        <dbReference type="ChEBI" id="CHEBI:57457"/>
    </ligand>
</feature>
<keyword evidence="6" id="KW-0378">Hydrolase</keyword>
<dbReference type="InterPro" id="IPR027368">
    <property type="entry name" value="MnmE_dom2"/>
</dbReference>
<dbReference type="EC" id="3.6.-.-" evidence="6"/>
<keyword evidence="6" id="KW-0963">Cytoplasm</keyword>
<evidence type="ECO:0000256" key="6">
    <source>
        <dbReference type="HAMAP-Rule" id="MF_00379"/>
    </source>
</evidence>
<dbReference type="RefSeq" id="WP_262400381.1">
    <property type="nucleotide sequence ID" value="NZ_JACRTB010000017.1"/>
</dbReference>
<evidence type="ECO:0000256" key="7">
    <source>
        <dbReference type="RuleBase" id="RU003313"/>
    </source>
</evidence>
<dbReference type="Gene3D" id="3.40.50.300">
    <property type="entry name" value="P-loop containing nucleotide triphosphate hydrolases"/>
    <property type="match status" value="1"/>
</dbReference>
<proteinExistence type="inferred from homology"/>
<feature type="domain" description="TrmE-type G" evidence="8">
    <location>
        <begin position="220"/>
        <end position="375"/>
    </location>
</feature>
<evidence type="ECO:0000259" key="8">
    <source>
        <dbReference type="PROSITE" id="PS51709"/>
    </source>
</evidence>
<comment type="subcellular location">
    <subcellularLocation>
        <location evidence="6">Cytoplasm</location>
    </subcellularLocation>
</comment>
<feature type="binding site" evidence="6">
    <location>
        <begin position="274"/>
        <end position="277"/>
    </location>
    <ligand>
        <name>GTP</name>
        <dbReference type="ChEBI" id="CHEBI:37565"/>
    </ligand>
</feature>
<feature type="binding site" evidence="6">
    <location>
        <position position="249"/>
    </location>
    <ligand>
        <name>K(+)</name>
        <dbReference type="ChEBI" id="CHEBI:29103"/>
    </ligand>
</feature>
<dbReference type="CDD" id="cd04164">
    <property type="entry name" value="trmE"/>
    <property type="match status" value="1"/>
</dbReference>
<dbReference type="SUPFAM" id="SSF52540">
    <property type="entry name" value="P-loop containing nucleoside triphosphate hydrolases"/>
    <property type="match status" value="1"/>
</dbReference>
<gene>
    <name evidence="6 9" type="primary">mnmE</name>
    <name evidence="6" type="synonym">trmE</name>
    <name evidence="9" type="ORF">H8717_10885</name>
</gene>
<sequence>MEQTIVACGTPSAVSALAVIRLSGPRAIEIAGRIFRPVSGRELTSLPGYRASYGEFVSRGERIDEGIVLVLRAPKSYTGEDMAELSCHGNPSIAARLIAACVREGARPAAAGEFTRRAFENGKLDLAQAEAVAELIGAEGSAAASAALARRDGALSREIGEITDALSYAAAELAMWGDYPEEEDSPAVTREGLLCSLEAGRGRLSALCDGYHSGRMLQKGISVAIAGSPNVGKSTLMNRLCGRDRSIVTEIAGTTRDVVEDTVELDGVLLRLLDTAGIRPTGDAVEQIGVLRAKQAVETSDLVLFLLDRSRPFTGEERSLYELVKERPHLVLANKADLPAAKQSFPPPPSVDVEISAGTGEGMEELSRALRRTLGLRLTQDHCLIASERQYSCVHRSMRALDETISALREGVTLDAAGVLLDGAIGPLAELTGRQASEAVLEQVFSHFCVGK</sequence>
<dbReference type="InterPro" id="IPR025867">
    <property type="entry name" value="MnmE_helical"/>
</dbReference>
<dbReference type="InterPro" id="IPR027266">
    <property type="entry name" value="TrmE/GcvT-like"/>
</dbReference>
<dbReference type="InterPro" id="IPR005225">
    <property type="entry name" value="Small_GTP-bd"/>
</dbReference>
<dbReference type="PANTHER" id="PTHR42714:SF2">
    <property type="entry name" value="TRNA MODIFICATION GTPASE GTPBP3, MITOCHONDRIAL"/>
    <property type="match status" value="1"/>
</dbReference>
<accession>A0ABR7NKH5</accession>
<reference evidence="9 10" key="1">
    <citation type="submission" date="2020-08" db="EMBL/GenBank/DDBJ databases">
        <title>Genome public.</title>
        <authorList>
            <person name="Liu C."/>
            <person name="Sun Q."/>
        </authorList>
    </citation>
    <scope>NUCLEOTIDE SEQUENCE [LARGE SCALE GENOMIC DNA]</scope>
    <source>
        <strain evidence="9 10">BX1</strain>
    </source>
</reference>
<keyword evidence="2 6" id="KW-0819">tRNA processing</keyword>
<organism evidence="9 10">
    <name type="scientific">Yanshouia hominis</name>
    <dbReference type="NCBI Taxonomy" id="2763673"/>
    <lineage>
        <taxon>Bacteria</taxon>
        <taxon>Bacillati</taxon>
        <taxon>Bacillota</taxon>
        <taxon>Clostridia</taxon>
        <taxon>Eubacteriales</taxon>
        <taxon>Oscillospiraceae</taxon>
        <taxon>Yanshouia</taxon>
    </lineage>
</organism>
<feature type="binding site" evidence="6">
    <location>
        <begin position="334"/>
        <end position="337"/>
    </location>
    <ligand>
        <name>GTP</name>
        <dbReference type="ChEBI" id="CHEBI:37565"/>
    </ligand>
</feature>
<keyword evidence="10" id="KW-1185">Reference proteome</keyword>